<dbReference type="Pfam" id="PF14524">
    <property type="entry name" value="Wzt_C"/>
    <property type="match status" value="1"/>
</dbReference>
<comment type="similarity">
    <text evidence="1">Belongs to the ABC transporter superfamily.</text>
</comment>
<dbReference type="PANTHER" id="PTHR46743:SF2">
    <property type="entry name" value="TEICHOIC ACIDS EXPORT ATP-BINDING PROTEIN TAGH"/>
    <property type="match status" value="1"/>
</dbReference>
<dbReference type="PROSITE" id="PS50893">
    <property type="entry name" value="ABC_TRANSPORTER_2"/>
    <property type="match status" value="1"/>
</dbReference>
<dbReference type="Gene3D" id="3.40.50.300">
    <property type="entry name" value="P-loop containing nucleotide triphosphate hydrolases"/>
    <property type="match status" value="1"/>
</dbReference>
<dbReference type="InterPro" id="IPR027417">
    <property type="entry name" value="P-loop_NTPase"/>
</dbReference>
<protein>
    <submittedName>
        <fullName evidence="6">ABC transporter ATP-binding protein</fullName>
    </submittedName>
</protein>
<keyword evidence="4 6" id="KW-0067">ATP-binding</keyword>
<keyword evidence="7" id="KW-1185">Reference proteome</keyword>
<accession>A0A2T1HLT3</accession>
<dbReference type="EMBL" id="PVZS01000046">
    <property type="protein sequence ID" value="PSC02614.1"/>
    <property type="molecule type" value="Genomic_DNA"/>
</dbReference>
<feature type="domain" description="ABC transporter" evidence="5">
    <location>
        <begin position="7"/>
        <end position="245"/>
    </location>
</feature>
<dbReference type="GO" id="GO:0005524">
    <property type="term" value="F:ATP binding"/>
    <property type="evidence" value="ECO:0007669"/>
    <property type="project" value="UniProtKB-KW"/>
</dbReference>
<reference evidence="7" key="1">
    <citation type="submission" date="2018-03" db="EMBL/GenBank/DDBJ databases">
        <authorList>
            <person name="Sun L."/>
            <person name="Liu H."/>
            <person name="Chen W."/>
            <person name="Huang K."/>
            <person name="Liu W."/>
            <person name="Gao X."/>
        </authorList>
    </citation>
    <scope>NUCLEOTIDE SEQUENCE [LARGE SCALE GENOMIC DNA]</scope>
    <source>
        <strain evidence="7">SH9</strain>
    </source>
</reference>
<comment type="caution">
    <text evidence="6">The sequence shown here is derived from an EMBL/GenBank/DDBJ whole genome shotgun (WGS) entry which is preliminary data.</text>
</comment>
<dbReference type="SMART" id="SM00382">
    <property type="entry name" value="AAA"/>
    <property type="match status" value="1"/>
</dbReference>
<gene>
    <name evidence="6" type="ORF">SLNSH_23200</name>
</gene>
<dbReference type="PANTHER" id="PTHR46743">
    <property type="entry name" value="TEICHOIC ACIDS EXPORT ATP-BINDING PROTEIN TAGH"/>
    <property type="match status" value="1"/>
</dbReference>
<keyword evidence="3" id="KW-0547">Nucleotide-binding</keyword>
<dbReference type="Gene3D" id="2.70.50.60">
    <property type="entry name" value="abc- transporter (atp binding component) like domain"/>
    <property type="match status" value="1"/>
</dbReference>
<name>A0A2T1HLT3_9HYPH</name>
<dbReference type="GO" id="GO:0140359">
    <property type="term" value="F:ABC-type transporter activity"/>
    <property type="evidence" value="ECO:0007669"/>
    <property type="project" value="InterPro"/>
</dbReference>
<dbReference type="InterPro" id="IPR003439">
    <property type="entry name" value="ABC_transporter-like_ATP-bd"/>
</dbReference>
<dbReference type="RefSeq" id="WP_106340490.1">
    <property type="nucleotide sequence ID" value="NZ_PVZS01000046.1"/>
</dbReference>
<evidence type="ECO:0000256" key="3">
    <source>
        <dbReference type="ARBA" id="ARBA00022741"/>
    </source>
</evidence>
<dbReference type="AlphaFoldDB" id="A0A2T1HLT3"/>
<dbReference type="InterPro" id="IPR029439">
    <property type="entry name" value="Wzt_C"/>
</dbReference>
<dbReference type="Proteomes" id="UP000239772">
    <property type="component" value="Unassembled WGS sequence"/>
</dbReference>
<evidence type="ECO:0000259" key="5">
    <source>
        <dbReference type="PROSITE" id="PS50893"/>
    </source>
</evidence>
<dbReference type="OrthoDB" id="9778870at2"/>
<sequence length="443" mass="47468">MSEHWLIRAEGLTKSYPRRSGTAAALLGAILGRRTGEGYRALSDVDLELRPGEALGVIGRNGAGKSTLLQILAGSLQPTAGSIERRGRVAAMLALGAGFHPDFTGRENVLLSAAAYGLNEAEIAAKLPLVEAFADIGHFLDHPVRDYSSGMYARLAFAVCAHVDADVLIVDEILTVGDAAFQARCRAWMETFLERGALVFVSHDELAVLSVCTRALWLENGRQAAEGRPDEVVQAYRRAMARLDPVQPAPTRLERDAGIDFAADARRGRNPIQVTPFSAGAPSHGHGGASITDVAFVDAAGRRCPTIQGGGEVELRIRGRTEAAVGRPIVGFILRDAMGQNLMGDNTYLAHREEPRALAAGECFDAVFAFRMPYLPDGLYTLAPSIIEGTQRSHVHLCWLEDAVVLTVSGSPVELGAVGVPMVIEEPEPLEEDLARPRVTALP</sequence>
<proteinExistence type="inferred from homology"/>
<evidence type="ECO:0000313" key="6">
    <source>
        <dbReference type="EMBL" id="PSC02614.1"/>
    </source>
</evidence>
<keyword evidence="2" id="KW-0813">Transport</keyword>
<evidence type="ECO:0000256" key="1">
    <source>
        <dbReference type="ARBA" id="ARBA00005417"/>
    </source>
</evidence>
<evidence type="ECO:0000313" key="7">
    <source>
        <dbReference type="Proteomes" id="UP000239772"/>
    </source>
</evidence>
<dbReference type="InterPro" id="IPR015860">
    <property type="entry name" value="ABC_transpr_TagH-like"/>
</dbReference>
<dbReference type="Pfam" id="PF00005">
    <property type="entry name" value="ABC_tran"/>
    <property type="match status" value="1"/>
</dbReference>
<dbReference type="CDD" id="cd03220">
    <property type="entry name" value="ABC_KpsT_Wzt"/>
    <property type="match status" value="1"/>
</dbReference>
<dbReference type="GO" id="GO:0016020">
    <property type="term" value="C:membrane"/>
    <property type="evidence" value="ECO:0007669"/>
    <property type="project" value="InterPro"/>
</dbReference>
<organism evidence="6 7">
    <name type="scientific">Alsobacter soli</name>
    <dbReference type="NCBI Taxonomy" id="2109933"/>
    <lineage>
        <taxon>Bacteria</taxon>
        <taxon>Pseudomonadati</taxon>
        <taxon>Pseudomonadota</taxon>
        <taxon>Alphaproteobacteria</taxon>
        <taxon>Hyphomicrobiales</taxon>
        <taxon>Alsobacteraceae</taxon>
        <taxon>Alsobacter</taxon>
    </lineage>
</organism>
<evidence type="ECO:0000256" key="4">
    <source>
        <dbReference type="ARBA" id="ARBA00022840"/>
    </source>
</evidence>
<dbReference type="CDD" id="cd10147">
    <property type="entry name" value="Wzt_C-like"/>
    <property type="match status" value="1"/>
</dbReference>
<evidence type="ECO:0000256" key="2">
    <source>
        <dbReference type="ARBA" id="ARBA00022448"/>
    </source>
</evidence>
<dbReference type="InterPro" id="IPR003593">
    <property type="entry name" value="AAA+_ATPase"/>
</dbReference>
<dbReference type="InterPro" id="IPR050683">
    <property type="entry name" value="Bact_Polysacc_Export_ATP-bd"/>
</dbReference>
<dbReference type="GO" id="GO:0016887">
    <property type="term" value="F:ATP hydrolysis activity"/>
    <property type="evidence" value="ECO:0007669"/>
    <property type="project" value="InterPro"/>
</dbReference>
<dbReference type="SUPFAM" id="SSF52540">
    <property type="entry name" value="P-loop containing nucleoside triphosphate hydrolases"/>
    <property type="match status" value="1"/>
</dbReference>